<proteinExistence type="predicted"/>
<keyword evidence="2" id="KW-1185">Reference proteome</keyword>
<dbReference type="EMBL" id="OV696702">
    <property type="protein sequence ID" value="CAH1249275.1"/>
    <property type="molecule type" value="Genomic_DNA"/>
</dbReference>
<accession>A0A8J9Z8W0</accession>
<dbReference type="AlphaFoldDB" id="A0A8J9Z8W0"/>
<organism evidence="1 2">
    <name type="scientific">Branchiostoma lanceolatum</name>
    <name type="common">Common lancelet</name>
    <name type="synonym">Amphioxus lanceolatum</name>
    <dbReference type="NCBI Taxonomy" id="7740"/>
    <lineage>
        <taxon>Eukaryota</taxon>
        <taxon>Metazoa</taxon>
        <taxon>Chordata</taxon>
        <taxon>Cephalochordata</taxon>
        <taxon>Leptocardii</taxon>
        <taxon>Amphioxiformes</taxon>
        <taxon>Branchiostomatidae</taxon>
        <taxon>Branchiostoma</taxon>
    </lineage>
</organism>
<evidence type="ECO:0000313" key="2">
    <source>
        <dbReference type="Proteomes" id="UP000838412"/>
    </source>
</evidence>
<gene>
    <name evidence="1" type="primary">Hypp8570</name>
    <name evidence="1" type="ORF">BLAG_LOCUS10442</name>
</gene>
<reference evidence="1" key="1">
    <citation type="submission" date="2022-01" db="EMBL/GenBank/DDBJ databases">
        <authorList>
            <person name="Braso-Vives M."/>
        </authorList>
    </citation>
    <scope>NUCLEOTIDE SEQUENCE</scope>
</reference>
<evidence type="ECO:0000313" key="1">
    <source>
        <dbReference type="EMBL" id="CAH1249275.1"/>
    </source>
</evidence>
<protein>
    <submittedName>
        <fullName evidence="1">Hypp8570 protein</fullName>
    </submittedName>
</protein>
<dbReference type="Proteomes" id="UP000838412">
    <property type="component" value="Chromosome 17"/>
</dbReference>
<sequence>MLPRYEAGQPGGLLENHHDDDNVEYYIDFDSFEPSPVFYRLVAKLVCETDFRIRAGGAPFVFRDRACFQLHRRFYFTLELVRPSTDQHLILITVKKTTSTAADGQLIKELHGKLETIRRRDFRRMFHVRHHEIAGIRTKARGAVAGPCPWTKCLRVRRSM</sequence>
<name>A0A8J9Z8W0_BRALA</name>
<dbReference type="OrthoDB" id="5986286at2759"/>